<gene>
    <name evidence="3" type="ORF">BRCON_2314</name>
</gene>
<name>A0A2Z4Y7A7_SUMC1</name>
<dbReference type="Proteomes" id="UP000262583">
    <property type="component" value="Chromosome"/>
</dbReference>
<dbReference type="InterPro" id="IPR036291">
    <property type="entry name" value="NAD(P)-bd_dom_sf"/>
</dbReference>
<dbReference type="InterPro" id="IPR028939">
    <property type="entry name" value="P5C_Rdtase_cat_N"/>
</dbReference>
<evidence type="ECO:0000313" key="4">
    <source>
        <dbReference type="Proteomes" id="UP000262583"/>
    </source>
</evidence>
<reference evidence="3 4" key="1">
    <citation type="submission" date="2018-05" db="EMBL/GenBank/DDBJ databases">
        <title>A metagenomic window into the 2 km-deep terrestrial subsurface aquifer revealed taxonomically and functionally diverse microbial community comprising novel uncultured bacterial lineages.</title>
        <authorList>
            <person name="Kadnikov V.V."/>
            <person name="Mardanov A.V."/>
            <person name="Beletsky A.V."/>
            <person name="Banks D."/>
            <person name="Pimenov N.V."/>
            <person name="Frank Y.A."/>
            <person name="Karnachuk O.V."/>
            <person name="Ravin N.V."/>
        </authorList>
    </citation>
    <scope>NUCLEOTIDE SEQUENCE [LARGE SCALE GENOMIC DNA]</scope>
    <source>
        <strain evidence="3">BY</strain>
    </source>
</reference>
<dbReference type="Gene3D" id="3.40.50.720">
    <property type="entry name" value="NAD(P)-binding Rossmann-like Domain"/>
    <property type="match status" value="1"/>
</dbReference>
<dbReference type="GO" id="GO:0016491">
    <property type="term" value="F:oxidoreductase activity"/>
    <property type="evidence" value="ECO:0007669"/>
    <property type="project" value="UniProtKB-KW"/>
</dbReference>
<dbReference type="InterPro" id="IPR051267">
    <property type="entry name" value="STEAP_metalloreductase"/>
</dbReference>
<dbReference type="PANTHER" id="PTHR14239:SF10">
    <property type="entry name" value="REDUCTASE"/>
    <property type="match status" value="1"/>
</dbReference>
<accession>A0A2Z4Y7A7</accession>
<organism evidence="3 4">
    <name type="scientific">Sumerlaea chitinivorans</name>
    <dbReference type="NCBI Taxonomy" id="2250252"/>
    <lineage>
        <taxon>Bacteria</taxon>
        <taxon>Candidatus Sumerlaeota</taxon>
        <taxon>Candidatus Sumerlaeia</taxon>
        <taxon>Candidatus Sumerlaeales</taxon>
        <taxon>Candidatus Sumerlaeaceae</taxon>
        <taxon>Candidatus Sumerlaea</taxon>
    </lineage>
</organism>
<dbReference type="KEGG" id="schv:BRCON_2314"/>
<keyword evidence="1" id="KW-0560">Oxidoreductase</keyword>
<sequence length="213" mass="22589">MRIGIVGSGRMGGGLGRLWAHAGHEVMFSDVRGLEEMRALAEEVGHGARAGSIRETAAWCDIVLLATHWAQCKSALEECGSLEGKILIDIINPVKPDFSDLEFGFTTSASEEIARLVPQARVVKALNTIPSPVLALEGCRVAGQKVSGFYCGDDGAAKQVVALLVADAGFDPVDCGPLSSARYLEALGMLLIRIVVTLKASPEIAFSLVRKVE</sequence>
<dbReference type="AlphaFoldDB" id="A0A2Z4Y7A7"/>
<dbReference type="Pfam" id="PF03807">
    <property type="entry name" value="F420_oxidored"/>
    <property type="match status" value="1"/>
</dbReference>
<dbReference type="PANTHER" id="PTHR14239">
    <property type="entry name" value="DUDULIN-RELATED"/>
    <property type="match status" value="1"/>
</dbReference>
<dbReference type="EMBL" id="CP030759">
    <property type="protein sequence ID" value="AXA37091.1"/>
    <property type="molecule type" value="Genomic_DNA"/>
</dbReference>
<dbReference type="SUPFAM" id="SSF51735">
    <property type="entry name" value="NAD(P)-binding Rossmann-fold domains"/>
    <property type="match status" value="1"/>
</dbReference>
<evidence type="ECO:0000259" key="2">
    <source>
        <dbReference type="Pfam" id="PF03807"/>
    </source>
</evidence>
<evidence type="ECO:0000313" key="3">
    <source>
        <dbReference type="EMBL" id="AXA37091.1"/>
    </source>
</evidence>
<protein>
    <submittedName>
        <fullName evidence="3">Reductase</fullName>
    </submittedName>
</protein>
<evidence type="ECO:0000256" key="1">
    <source>
        <dbReference type="ARBA" id="ARBA00023002"/>
    </source>
</evidence>
<proteinExistence type="predicted"/>
<feature type="domain" description="Pyrroline-5-carboxylate reductase catalytic N-terminal" evidence="2">
    <location>
        <begin position="2"/>
        <end position="93"/>
    </location>
</feature>